<dbReference type="VEuPathDB" id="TriTrypDB:BSAL_88910"/>
<feature type="compositionally biased region" description="Low complexity" evidence="1">
    <location>
        <begin position="146"/>
        <end position="181"/>
    </location>
</feature>
<organism evidence="2 3">
    <name type="scientific">Bodo saltans</name>
    <name type="common">Flagellated protozoan</name>
    <dbReference type="NCBI Taxonomy" id="75058"/>
    <lineage>
        <taxon>Eukaryota</taxon>
        <taxon>Discoba</taxon>
        <taxon>Euglenozoa</taxon>
        <taxon>Kinetoplastea</taxon>
        <taxon>Metakinetoplastina</taxon>
        <taxon>Eubodonida</taxon>
        <taxon>Bodonidae</taxon>
        <taxon>Bodo</taxon>
    </lineage>
</organism>
<protein>
    <submittedName>
        <fullName evidence="2">Uncharacterized protein</fullName>
    </submittedName>
</protein>
<gene>
    <name evidence="2" type="ORF">BSAL_88910</name>
</gene>
<feature type="non-terminal residue" evidence="2">
    <location>
        <position position="1"/>
    </location>
</feature>
<feature type="compositionally biased region" description="Acidic residues" evidence="1">
    <location>
        <begin position="182"/>
        <end position="193"/>
    </location>
</feature>
<dbReference type="EMBL" id="CYKH01001128">
    <property type="protein sequence ID" value="CUG84730.1"/>
    <property type="molecule type" value="Genomic_DNA"/>
</dbReference>
<dbReference type="AlphaFoldDB" id="A0A0S4J6B9"/>
<feature type="compositionally biased region" description="Polar residues" evidence="1">
    <location>
        <begin position="1"/>
        <end position="29"/>
    </location>
</feature>
<accession>A0A0S4J6B9</accession>
<feature type="region of interest" description="Disordered" evidence="1">
    <location>
        <begin position="1"/>
        <end position="45"/>
    </location>
</feature>
<proteinExistence type="predicted"/>
<evidence type="ECO:0000313" key="2">
    <source>
        <dbReference type="EMBL" id="CUG84730.1"/>
    </source>
</evidence>
<sequence length="323" mass="33551">SVRSGAIAWSSSPASRNGGQSPQNVSTPASRFAGGGGGGAAASSTILRNAGPPLMITGPNQMSHAVEGTLQLRLMDTIQDVCAMEPLEELVIVASFGGGALLTASQNKELRHSSNLQPRKASSKQHNPLGAFDASHAGSSGVTTPSRGGLSSAAAGGRRTTNGGMSSLATNTTSPTNTSSSGDDDDDEGDWGLDDSLMHLSQQQTWVSVAPPKAPILIPAVETTTVSIAVSAPWRAEVPLTIEVYFDLGSEVGMVSGPVKKRVPVGRNEACGYHEMLDIAAFRTGEQFLVIKATDDHLRCIHYLVRLRVEHDATNTAGQSPAL</sequence>
<dbReference type="Proteomes" id="UP000051952">
    <property type="component" value="Unassembled WGS sequence"/>
</dbReference>
<reference evidence="3" key="1">
    <citation type="submission" date="2015-09" db="EMBL/GenBank/DDBJ databases">
        <authorList>
            <consortium name="Pathogen Informatics"/>
        </authorList>
    </citation>
    <scope>NUCLEOTIDE SEQUENCE [LARGE SCALE GENOMIC DNA]</scope>
    <source>
        <strain evidence="3">Lake Konstanz</strain>
    </source>
</reference>
<keyword evidence="3" id="KW-1185">Reference proteome</keyword>
<evidence type="ECO:0000313" key="3">
    <source>
        <dbReference type="Proteomes" id="UP000051952"/>
    </source>
</evidence>
<name>A0A0S4J6B9_BODSA</name>
<feature type="region of interest" description="Disordered" evidence="1">
    <location>
        <begin position="109"/>
        <end position="194"/>
    </location>
</feature>
<evidence type="ECO:0000256" key="1">
    <source>
        <dbReference type="SAM" id="MobiDB-lite"/>
    </source>
</evidence>